<gene>
    <name evidence="2" type="ORF">BLNAU_9352</name>
</gene>
<keyword evidence="3" id="KW-1185">Reference proteome</keyword>
<feature type="region of interest" description="Disordered" evidence="1">
    <location>
        <begin position="1"/>
        <end position="21"/>
    </location>
</feature>
<evidence type="ECO:0000313" key="3">
    <source>
        <dbReference type="Proteomes" id="UP001281761"/>
    </source>
</evidence>
<protein>
    <submittedName>
        <fullName evidence="2">Uncharacterized protein</fullName>
    </submittedName>
</protein>
<dbReference type="EMBL" id="JARBJD010000064">
    <property type="protein sequence ID" value="KAK2955662.1"/>
    <property type="molecule type" value="Genomic_DNA"/>
</dbReference>
<evidence type="ECO:0000256" key="1">
    <source>
        <dbReference type="SAM" id="MobiDB-lite"/>
    </source>
</evidence>
<comment type="caution">
    <text evidence="2">The sequence shown here is derived from an EMBL/GenBank/DDBJ whole genome shotgun (WGS) entry which is preliminary data.</text>
</comment>
<organism evidence="2 3">
    <name type="scientific">Blattamonas nauphoetae</name>
    <dbReference type="NCBI Taxonomy" id="2049346"/>
    <lineage>
        <taxon>Eukaryota</taxon>
        <taxon>Metamonada</taxon>
        <taxon>Preaxostyla</taxon>
        <taxon>Oxymonadida</taxon>
        <taxon>Blattamonas</taxon>
    </lineage>
</organism>
<sequence>MTLNSNYNTQNPVQPFSQNAQGDPTPLFLRIDPDIIGRVYDRSDVFLSLVGFVKEGNDLDDKATKQACAVLRAYTPKDEETNMDASCVLYDLVPTDPDSCSGFTKSILPLLASCNEKLIKATLKLLSRVLLEATADELFSFIASGFFSLLPKAFYEQEMHLLTQPRLYLMQIVNSFHHLSHVDTTSRICESKSISRDSFKEIFITKYLDPIKPFLEFICNNRRRIIDSPNSTRFSLYLGQILKFSVRLEVAKEFELLSSFALTYTDCLPHFETDFVIVYLLESVIYGIRYWRKGGPAGQKLIKQMLLKLGKEGVSDEIELQVRYSRFHIFLKRDVFFGDHLMHCLGGNVPF</sequence>
<evidence type="ECO:0000313" key="2">
    <source>
        <dbReference type="EMBL" id="KAK2955662.1"/>
    </source>
</evidence>
<name>A0ABQ9XW05_9EUKA</name>
<dbReference type="Proteomes" id="UP001281761">
    <property type="component" value="Unassembled WGS sequence"/>
</dbReference>
<proteinExistence type="predicted"/>
<accession>A0ABQ9XW05</accession>
<reference evidence="2 3" key="1">
    <citation type="journal article" date="2022" name="bioRxiv">
        <title>Genomics of Preaxostyla Flagellates Illuminates Evolutionary Transitions and the Path Towards Mitochondrial Loss.</title>
        <authorList>
            <person name="Novak L.V.F."/>
            <person name="Treitli S.C."/>
            <person name="Pyrih J."/>
            <person name="Halakuc P."/>
            <person name="Pipaliya S.V."/>
            <person name="Vacek V."/>
            <person name="Brzon O."/>
            <person name="Soukal P."/>
            <person name="Eme L."/>
            <person name="Dacks J.B."/>
            <person name="Karnkowska A."/>
            <person name="Elias M."/>
            <person name="Hampl V."/>
        </authorList>
    </citation>
    <scope>NUCLEOTIDE SEQUENCE [LARGE SCALE GENOMIC DNA]</scope>
    <source>
        <strain evidence="2">NAU3</strain>
        <tissue evidence="2">Gut</tissue>
    </source>
</reference>